<comment type="caution">
    <text evidence="1">The sequence shown here is derived from an EMBL/GenBank/DDBJ whole genome shotgun (WGS) entry which is preliminary data.</text>
</comment>
<name>A0A545V664_9HYPO</name>
<gene>
    <name evidence="1" type="ORF">IF1G_04418</name>
</gene>
<keyword evidence="2" id="KW-1185">Reference proteome</keyword>
<sequence length="54" mass="6045">MSTKNEITTGVIAGLLPGCQGATFIHLVHLVHRVCFVHPPPRQTPRQAHQYETR</sequence>
<protein>
    <submittedName>
        <fullName evidence="1">Uncharacterized protein</fullName>
    </submittedName>
</protein>
<evidence type="ECO:0000313" key="1">
    <source>
        <dbReference type="EMBL" id="TQV97178.1"/>
    </source>
</evidence>
<proteinExistence type="predicted"/>
<evidence type="ECO:0000313" key="2">
    <source>
        <dbReference type="Proteomes" id="UP000315783"/>
    </source>
</evidence>
<dbReference type="EMBL" id="SPUK01000005">
    <property type="protein sequence ID" value="TQV97178.1"/>
    <property type="molecule type" value="Genomic_DNA"/>
</dbReference>
<reference evidence="1 2" key="1">
    <citation type="journal article" date="2019" name="Appl. Microbiol. Biotechnol.">
        <title>Genome sequence of Isaria javanica and comparative genome analysis insights into family S53 peptidase evolution in fungal entomopathogens.</title>
        <authorList>
            <person name="Lin R."/>
            <person name="Zhang X."/>
            <person name="Xin B."/>
            <person name="Zou M."/>
            <person name="Gao Y."/>
            <person name="Qin F."/>
            <person name="Hu Q."/>
            <person name="Xie B."/>
            <person name="Cheng X."/>
        </authorList>
    </citation>
    <scope>NUCLEOTIDE SEQUENCE [LARGE SCALE GENOMIC DNA]</scope>
    <source>
        <strain evidence="1 2">IJ1G</strain>
    </source>
</reference>
<accession>A0A545V664</accession>
<dbReference type="Proteomes" id="UP000315783">
    <property type="component" value="Unassembled WGS sequence"/>
</dbReference>
<organism evidence="1 2">
    <name type="scientific">Cordyceps javanica</name>
    <dbReference type="NCBI Taxonomy" id="43265"/>
    <lineage>
        <taxon>Eukaryota</taxon>
        <taxon>Fungi</taxon>
        <taxon>Dikarya</taxon>
        <taxon>Ascomycota</taxon>
        <taxon>Pezizomycotina</taxon>
        <taxon>Sordariomycetes</taxon>
        <taxon>Hypocreomycetidae</taxon>
        <taxon>Hypocreales</taxon>
        <taxon>Cordycipitaceae</taxon>
        <taxon>Cordyceps</taxon>
    </lineage>
</organism>
<dbReference type="AlphaFoldDB" id="A0A545V664"/>